<sequence length="250" mass="25116">MTWLTRVRADLATGLGLLTRLPVSWLARGSTGVDLARSAWTWPLAGLAIGALGGTVLTVLAEAGIGRLPAAGWAVAAQILLTGGLHEDGLADMADGFGGGRDAARKLAIMRDSRVGSYGVMALGLALLIRATAAADLPHPVAAMAVAGGLGRAAMAGLVAVLPPARQDGMAATMTRIPPPVLVASLLTPVIAARLTLTQFQTGSVCLAACAAAILMGRMARRQVGGQTGDILGATALIVECSVLSVLTAA</sequence>
<proteinExistence type="inferred from homology"/>
<accession>A0A7W4I5H5</accession>
<keyword evidence="8 19" id="KW-0169">Cobalamin biosynthesis</keyword>
<keyword evidence="7 19" id="KW-1003">Cell membrane</keyword>
<gene>
    <name evidence="19 20" type="primary">cobS</name>
    <name evidence="20" type="ORF">HLH33_07270</name>
</gene>
<dbReference type="GO" id="GO:0008818">
    <property type="term" value="F:cobalamin 5'-phosphate synthase activity"/>
    <property type="evidence" value="ECO:0007669"/>
    <property type="project" value="UniProtKB-UniRule"/>
</dbReference>
<evidence type="ECO:0000256" key="16">
    <source>
        <dbReference type="ARBA" id="ARBA00032853"/>
    </source>
</evidence>
<name>A0A7W4I5H5_GLUDI</name>
<dbReference type="AlphaFoldDB" id="A0A7W4I5H5"/>
<evidence type="ECO:0000256" key="6">
    <source>
        <dbReference type="ARBA" id="ARBA00015850"/>
    </source>
</evidence>
<evidence type="ECO:0000256" key="17">
    <source>
        <dbReference type="ARBA" id="ARBA00048623"/>
    </source>
</evidence>
<evidence type="ECO:0000256" key="18">
    <source>
        <dbReference type="ARBA" id="ARBA00049504"/>
    </source>
</evidence>
<evidence type="ECO:0000256" key="12">
    <source>
        <dbReference type="ARBA" id="ARBA00022989"/>
    </source>
</evidence>
<dbReference type="EMBL" id="JABEQG010000010">
    <property type="protein sequence ID" value="MBB2156110.1"/>
    <property type="molecule type" value="Genomic_DNA"/>
</dbReference>
<evidence type="ECO:0000256" key="1">
    <source>
        <dbReference type="ARBA" id="ARBA00001946"/>
    </source>
</evidence>
<keyword evidence="13 19" id="KW-0472">Membrane</keyword>
<comment type="caution">
    <text evidence="19">Lacks conserved residue(s) required for the propagation of feature annotation.</text>
</comment>
<dbReference type="GO" id="GO:0051073">
    <property type="term" value="F:adenosylcobinamide-GDP ribazoletransferase activity"/>
    <property type="evidence" value="ECO:0007669"/>
    <property type="project" value="UniProtKB-UniRule"/>
</dbReference>
<keyword evidence="11 19" id="KW-0460">Magnesium</keyword>
<dbReference type="EC" id="2.7.8.26" evidence="5 19"/>
<comment type="pathway">
    <text evidence="3 19">Cofactor biosynthesis; adenosylcobalamin biosynthesis; adenosylcobalamin from cob(II)yrinate a,c-diamide: step 7/7.</text>
</comment>
<evidence type="ECO:0000313" key="20">
    <source>
        <dbReference type="EMBL" id="MBB2156110.1"/>
    </source>
</evidence>
<keyword evidence="12 19" id="KW-1133">Transmembrane helix</keyword>
<keyword evidence="10 19" id="KW-0812">Transmembrane</keyword>
<protein>
    <recommendedName>
        <fullName evidence="6 19">Adenosylcobinamide-GDP ribazoletransferase</fullName>
        <ecNumber evidence="5 19">2.7.8.26</ecNumber>
    </recommendedName>
    <alternativeName>
        <fullName evidence="16 19">Cobalamin synthase</fullName>
    </alternativeName>
    <alternativeName>
        <fullName evidence="15 19">Cobalamin-5'-phosphate synthase</fullName>
    </alternativeName>
</protein>
<dbReference type="HAMAP" id="MF_00719">
    <property type="entry name" value="CobS"/>
    <property type="match status" value="1"/>
</dbReference>
<evidence type="ECO:0000256" key="10">
    <source>
        <dbReference type="ARBA" id="ARBA00022692"/>
    </source>
</evidence>
<comment type="catalytic activity">
    <reaction evidence="17 19">
        <text>alpha-ribazole + adenosylcob(III)inamide-GDP = adenosylcob(III)alamin + GMP + H(+)</text>
        <dbReference type="Rhea" id="RHEA:16049"/>
        <dbReference type="ChEBI" id="CHEBI:10329"/>
        <dbReference type="ChEBI" id="CHEBI:15378"/>
        <dbReference type="ChEBI" id="CHEBI:18408"/>
        <dbReference type="ChEBI" id="CHEBI:58115"/>
        <dbReference type="ChEBI" id="CHEBI:60487"/>
        <dbReference type="EC" id="2.7.8.26"/>
    </reaction>
</comment>
<feature type="transmembrane region" description="Helical" evidence="19">
    <location>
        <begin position="141"/>
        <end position="165"/>
    </location>
</feature>
<evidence type="ECO:0000256" key="4">
    <source>
        <dbReference type="ARBA" id="ARBA00010561"/>
    </source>
</evidence>
<reference evidence="20 21" key="1">
    <citation type="submission" date="2020-04" db="EMBL/GenBank/DDBJ databases">
        <title>Description of novel Gluconacetobacter.</title>
        <authorList>
            <person name="Sombolestani A."/>
        </authorList>
    </citation>
    <scope>NUCLEOTIDE SEQUENCE [LARGE SCALE GENOMIC DNA]</scope>
    <source>
        <strain evidence="20 21">LMG 7603</strain>
    </source>
</reference>
<evidence type="ECO:0000256" key="14">
    <source>
        <dbReference type="ARBA" id="ARBA00025228"/>
    </source>
</evidence>
<dbReference type="RefSeq" id="WP_183115681.1">
    <property type="nucleotide sequence ID" value="NZ_JABEQG010000010.1"/>
</dbReference>
<comment type="cofactor">
    <cofactor evidence="1 19">
        <name>Mg(2+)</name>
        <dbReference type="ChEBI" id="CHEBI:18420"/>
    </cofactor>
</comment>
<evidence type="ECO:0000313" key="21">
    <source>
        <dbReference type="Proteomes" id="UP000550787"/>
    </source>
</evidence>
<dbReference type="Pfam" id="PF02654">
    <property type="entry name" value="CobS"/>
    <property type="match status" value="1"/>
</dbReference>
<dbReference type="InterPro" id="IPR003805">
    <property type="entry name" value="CobS"/>
</dbReference>
<organism evidence="20 21">
    <name type="scientific">Gluconacetobacter diazotrophicus</name>
    <name type="common">Acetobacter diazotrophicus</name>
    <dbReference type="NCBI Taxonomy" id="33996"/>
    <lineage>
        <taxon>Bacteria</taxon>
        <taxon>Pseudomonadati</taxon>
        <taxon>Pseudomonadota</taxon>
        <taxon>Alphaproteobacteria</taxon>
        <taxon>Acetobacterales</taxon>
        <taxon>Acetobacteraceae</taxon>
        <taxon>Gluconacetobacter</taxon>
    </lineage>
</organism>
<evidence type="ECO:0000256" key="3">
    <source>
        <dbReference type="ARBA" id="ARBA00004663"/>
    </source>
</evidence>
<dbReference type="PANTHER" id="PTHR34148:SF1">
    <property type="entry name" value="ADENOSYLCOBINAMIDE-GDP RIBAZOLETRANSFERASE"/>
    <property type="match status" value="1"/>
</dbReference>
<comment type="subcellular location">
    <subcellularLocation>
        <location evidence="2 19">Cell membrane</location>
        <topology evidence="2 19">Multi-pass membrane protein</topology>
    </subcellularLocation>
</comment>
<dbReference type="Proteomes" id="UP000550787">
    <property type="component" value="Unassembled WGS sequence"/>
</dbReference>
<evidence type="ECO:0000256" key="5">
    <source>
        <dbReference type="ARBA" id="ARBA00013200"/>
    </source>
</evidence>
<comment type="similarity">
    <text evidence="4 19">Belongs to the CobS family.</text>
</comment>
<comment type="function">
    <text evidence="14 19">Joins adenosylcobinamide-GDP and alpha-ribazole to generate adenosylcobalamin (Ado-cobalamin). Also synthesizes adenosylcobalamin 5'-phosphate from adenosylcobinamide-GDP and alpha-ribazole 5'-phosphate.</text>
</comment>
<evidence type="ECO:0000256" key="13">
    <source>
        <dbReference type="ARBA" id="ARBA00023136"/>
    </source>
</evidence>
<dbReference type="PANTHER" id="PTHR34148">
    <property type="entry name" value="ADENOSYLCOBINAMIDE-GDP RIBAZOLETRANSFERASE"/>
    <property type="match status" value="1"/>
</dbReference>
<dbReference type="GO" id="GO:0009236">
    <property type="term" value="P:cobalamin biosynthetic process"/>
    <property type="evidence" value="ECO:0007669"/>
    <property type="project" value="UniProtKB-UniRule"/>
</dbReference>
<evidence type="ECO:0000256" key="11">
    <source>
        <dbReference type="ARBA" id="ARBA00022842"/>
    </source>
</evidence>
<comment type="catalytic activity">
    <reaction evidence="18 19">
        <text>alpha-ribazole 5'-phosphate + adenosylcob(III)inamide-GDP = adenosylcob(III)alamin 5'-phosphate + GMP + H(+)</text>
        <dbReference type="Rhea" id="RHEA:23560"/>
        <dbReference type="ChEBI" id="CHEBI:15378"/>
        <dbReference type="ChEBI" id="CHEBI:57918"/>
        <dbReference type="ChEBI" id="CHEBI:58115"/>
        <dbReference type="ChEBI" id="CHEBI:60487"/>
        <dbReference type="ChEBI" id="CHEBI:60493"/>
        <dbReference type="EC" id="2.7.8.26"/>
    </reaction>
</comment>
<feature type="transmembrane region" description="Helical" evidence="19">
    <location>
        <begin position="115"/>
        <end position="135"/>
    </location>
</feature>
<dbReference type="UniPathway" id="UPA00148">
    <property type="reaction ID" value="UER00238"/>
</dbReference>
<dbReference type="GO" id="GO:0005886">
    <property type="term" value="C:plasma membrane"/>
    <property type="evidence" value="ECO:0007669"/>
    <property type="project" value="UniProtKB-SubCell"/>
</dbReference>
<evidence type="ECO:0000256" key="9">
    <source>
        <dbReference type="ARBA" id="ARBA00022679"/>
    </source>
</evidence>
<evidence type="ECO:0000256" key="7">
    <source>
        <dbReference type="ARBA" id="ARBA00022475"/>
    </source>
</evidence>
<feature type="transmembrane region" description="Helical" evidence="19">
    <location>
        <begin position="39"/>
        <end position="60"/>
    </location>
</feature>
<evidence type="ECO:0000256" key="2">
    <source>
        <dbReference type="ARBA" id="ARBA00004651"/>
    </source>
</evidence>
<evidence type="ECO:0000256" key="15">
    <source>
        <dbReference type="ARBA" id="ARBA00032605"/>
    </source>
</evidence>
<comment type="caution">
    <text evidence="20">The sequence shown here is derived from an EMBL/GenBank/DDBJ whole genome shotgun (WGS) entry which is preliminary data.</text>
</comment>
<evidence type="ECO:0000256" key="8">
    <source>
        <dbReference type="ARBA" id="ARBA00022573"/>
    </source>
</evidence>
<evidence type="ECO:0000256" key="19">
    <source>
        <dbReference type="HAMAP-Rule" id="MF_00719"/>
    </source>
</evidence>
<keyword evidence="9 19" id="KW-0808">Transferase</keyword>
<dbReference type="NCBIfam" id="TIGR00317">
    <property type="entry name" value="cobS"/>
    <property type="match status" value="1"/>
</dbReference>